<proteinExistence type="predicted"/>
<dbReference type="EMBL" id="JACXVP010000009">
    <property type="protein sequence ID" value="KAG5585331.1"/>
    <property type="molecule type" value="Genomic_DNA"/>
</dbReference>
<evidence type="ECO:0000256" key="1">
    <source>
        <dbReference type="SAM" id="MobiDB-lite"/>
    </source>
</evidence>
<protein>
    <submittedName>
        <fullName evidence="2">Uncharacterized protein</fullName>
    </submittedName>
</protein>
<dbReference type="Proteomes" id="UP000824120">
    <property type="component" value="Chromosome 9"/>
</dbReference>
<dbReference type="AlphaFoldDB" id="A0A9J5XAG9"/>
<reference evidence="2 3" key="1">
    <citation type="submission" date="2020-09" db="EMBL/GenBank/DDBJ databases">
        <title>De no assembly of potato wild relative species, Solanum commersonii.</title>
        <authorList>
            <person name="Cho K."/>
        </authorList>
    </citation>
    <scope>NUCLEOTIDE SEQUENCE [LARGE SCALE GENOMIC DNA]</scope>
    <source>
        <strain evidence="2">LZ3.2</strain>
        <tissue evidence="2">Leaf</tissue>
    </source>
</reference>
<name>A0A9J5XAG9_SOLCO</name>
<accession>A0A9J5XAG9</accession>
<evidence type="ECO:0000313" key="3">
    <source>
        <dbReference type="Proteomes" id="UP000824120"/>
    </source>
</evidence>
<sequence length="263" mass="28728">MSYDCGIPLTMDPKVKIVEQKVWYEWKPIFCQKCLQVGHTCVDKQAAPIQIQKKSQGQGQRKEWIPTTSKAQGIQVENNTQEKSDHEEDETTQEQIDKAIVNAEWVNKMATQQEDPVNPIIQEGHASPIIQEGLASPIIHEGPTSPIIHEGPASPIIQEGPTSTIINEGPATTIIQEGPALPLSRRVLLVPLSRREGPASHIIYEGPVNLIMQEGPASPIIQEGPANSIIQEGPANPIIHEGPASVPLSRTVLLVSHYPRGSC</sequence>
<comment type="caution">
    <text evidence="2">The sequence shown here is derived from an EMBL/GenBank/DDBJ whole genome shotgun (WGS) entry which is preliminary data.</text>
</comment>
<feature type="region of interest" description="Disordered" evidence="1">
    <location>
        <begin position="51"/>
        <end position="94"/>
    </location>
</feature>
<organism evidence="2 3">
    <name type="scientific">Solanum commersonii</name>
    <name type="common">Commerson's wild potato</name>
    <name type="synonym">Commerson's nightshade</name>
    <dbReference type="NCBI Taxonomy" id="4109"/>
    <lineage>
        <taxon>Eukaryota</taxon>
        <taxon>Viridiplantae</taxon>
        <taxon>Streptophyta</taxon>
        <taxon>Embryophyta</taxon>
        <taxon>Tracheophyta</taxon>
        <taxon>Spermatophyta</taxon>
        <taxon>Magnoliopsida</taxon>
        <taxon>eudicotyledons</taxon>
        <taxon>Gunneridae</taxon>
        <taxon>Pentapetalae</taxon>
        <taxon>asterids</taxon>
        <taxon>lamiids</taxon>
        <taxon>Solanales</taxon>
        <taxon>Solanaceae</taxon>
        <taxon>Solanoideae</taxon>
        <taxon>Solaneae</taxon>
        <taxon>Solanum</taxon>
    </lineage>
</organism>
<evidence type="ECO:0000313" key="2">
    <source>
        <dbReference type="EMBL" id="KAG5585331.1"/>
    </source>
</evidence>
<keyword evidence="3" id="KW-1185">Reference proteome</keyword>
<feature type="compositionally biased region" description="Polar residues" evidence="1">
    <location>
        <begin position="66"/>
        <end position="79"/>
    </location>
</feature>
<gene>
    <name evidence="2" type="ORF">H5410_045765</name>
</gene>
<dbReference type="OrthoDB" id="8194427at2759"/>